<dbReference type="EMBL" id="CP060394">
    <property type="protein sequence ID" value="QNI33211.1"/>
    <property type="molecule type" value="Genomic_DNA"/>
</dbReference>
<dbReference type="InterPro" id="IPR013780">
    <property type="entry name" value="Glyco_hydro_b"/>
</dbReference>
<dbReference type="RefSeq" id="WP_186744453.1">
    <property type="nucleotide sequence ID" value="NZ_CP060394.1"/>
</dbReference>
<dbReference type="InterPro" id="IPR027414">
    <property type="entry name" value="GH95_N_dom"/>
</dbReference>
<feature type="domain" description="Glycosyl hydrolase family 95 N-terminal" evidence="1">
    <location>
        <begin position="36"/>
        <end position="275"/>
    </location>
</feature>
<dbReference type="AlphaFoldDB" id="A0A7G8BKZ1"/>
<proteinExistence type="predicted"/>
<dbReference type="Gene3D" id="2.70.98.50">
    <property type="entry name" value="putative glycoside hydrolase family protein from bacillus halodurans"/>
    <property type="match status" value="1"/>
</dbReference>
<dbReference type="InterPro" id="IPR054363">
    <property type="entry name" value="GH95_cat"/>
</dbReference>
<dbReference type="SUPFAM" id="SSF48208">
    <property type="entry name" value="Six-hairpin glycosidases"/>
    <property type="match status" value="1"/>
</dbReference>
<evidence type="ECO:0000313" key="5">
    <source>
        <dbReference type="Proteomes" id="UP000515312"/>
    </source>
</evidence>
<dbReference type="GO" id="GO:0005975">
    <property type="term" value="P:carbohydrate metabolic process"/>
    <property type="evidence" value="ECO:0007669"/>
    <property type="project" value="InterPro"/>
</dbReference>
<dbReference type="PROSITE" id="PS51318">
    <property type="entry name" value="TAT"/>
    <property type="match status" value="1"/>
</dbReference>
<evidence type="ECO:0000259" key="2">
    <source>
        <dbReference type="Pfam" id="PF21307"/>
    </source>
</evidence>
<dbReference type="Pfam" id="PF14498">
    <property type="entry name" value="Glyco_hyd_65N_2"/>
    <property type="match status" value="1"/>
</dbReference>
<dbReference type="PANTHER" id="PTHR31084:SF0">
    <property type="entry name" value="ALPHA-L-FUCOSIDASE 2"/>
    <property type="match status" value="1"/>
</dbReference>
<dbReference type="PIRSF" id="PIRSF007663">
    <property type="entry name" value="UCP007663"/>
    <property type="match status" value="1"/>
</dbReference>
<gene>
    <name evidence="4" type="ORF">H7849_04375</name>
</gene>
<evidence type="ECO:0000313" key="4">
    <source>
        <dbReference type="EMBL" id="QNI33211.1"/>
    </source>
</evidence>
<dbReference type="Pfam" id="PF21307">
    <property type="entry name" value="Glyco_hydro_95_C"/>
    <property type="match status" value="1"/>
</dbReference>
<feature type="domain" description="Glycosyl hydrolase family 95 catalytic" evidence="3">
    <location>
        <begin position="294"/>
        <end position="713"/>
    </location>
</feature>
<keyword evidence="5" id="KW-1185">Reference proteome</keyword>
<dbReference type="InterPro" id="IPR012341">
    <property type="entry name" value="6hp_glycosidase-like_sf"/>
</dbReference>
<dbReference type="InterPro" id="IPR008928">
    <property type="entry name" value="6-hairpin_glycosidase_sf"/>
</dbReference>
<accession>A0A7G8BKZ1</accession>
<evidence type="ECO:0000259" key="3">
    <source>
        <dbReference type="Pfam" id="PF22124"/>
    </source>
</evidence>
<dbReference type="Pfam" id="PF22124">
    <property type="entry name" value="Glyco_hydro_95_cat"/>
    <property type="match status" value="1"/>
</dbReference>
<organism evidence="4 5">
    <name type="scientific">Alloacidobacterium dinghuense</name>
    <dbReference type="NCBI Taxonomy" id="2763107"/>
    <lineage>
        <taxon>Bacteria</taxon>
        <taxon>Pseudomonadati</taxon>
        <taxon>Acidobacteriota</taxon>
        <taxon>Terriglobia</taxon>
        <taxon>Terriglobales</taxon>
        <taxon>Acidobacteriaceae</taxon>
        <taxon>Alloacidobacterium</taxon>
    </lineage>
</organism>
<dbReference type="PANTHER" id="PTHR31084">
    <property type="entry name" value="ALPHA-L-FUCOSIDASE 2"/>
    <property type="match status" value="1"/>
</dbReference>
<sequence>MPTSRRNFLKCSAAAATLQSLPGFAFQPDEKRCDELWYRKPAERWLEALPIGNGRMGAMIFGGVELERIALSESTAWSGAPETGVVNPGALPHLQEIRELLFAGKYVEARSLCEKYLLAHPKNFGTNLPLPELTLSFEHSGRADNYRRSLNLEEATAQVSYRSGEAVFTREVIASHPDDVIALRLGCSKAAKISFDLGFRATKLPHSIKSMGRNVLVLEGKAFETMHSTGRDGVSFQIHVQAIPDGGSIRSGDSSLHVEAADSVTILVAIATSFGGKRPDEICTRALQTAAQKSYAQLRKAHIADHAQLYSRVALDLGKTDASLRMKPTDERRSQMAAGSTDPELLALFFQYGRYLTIAGSRADSPLPLALQGIWNDGLASSMGWTDDFHLDINTQQNYWAAEVCNLGECQTPLFKLIEGLRVSGRTTAREMYGAPGWVTHTVTNAWGYTAPGWGTGWGLYVTAGVWIALQLWQHYTFNPDEAFLRASVYPVLREAAEFFLAYMVPEPKHGWLVTGPSDSPENWYKTPSGDQAAESMGNTCDRAFVYALYSMCIQSSETLNVDADFWEQLMEARAKVPPFQIGRHGRLQEWLEDFEDASPNHRHTSHLVALYPLSEISPRRTPELARAAEVTLDRRIHAPNWEQSEWGRANLAAYYARLLKGDAALDALTGLVARAADDNLLTFSSSGVAGADQNIFAIDGNTAGAAAMAEMLLQSQDGEIVLLPALPTAWPEGSVRGLCARGGYEVSLQWGNGRLRGASILSRIGGSVPVRYGERTTTIHLQAGRTARLSPSSFQTVAG</sequence>
<keyword evidence="4" id="KW-0378">Hydrolase</keyword>
<dbReference type="Proteomes" id="UP000515312">
    <property type="component" value="Chromosome"/>
</dbReference>
<dbReference type="InterPro" id="IPR049053">
    <property type="entry name" value="AFCA-like_C"/>
</dbReference>
<dbReference type="InterPro" id="IPR006311">
    <property type="entry name" value="TAT_signal"/>
</dbReference>
<dbReference type="Gene3D" id="1.50.10.10">
    <property type="match status" value="1"/>
</dbReference>
<reference evidence="4 5" key="1">
    <citation type="submission" date="2020-08" db="EMBL/GenBank/DDBJ databases">
        <title>Edaphobacter telluris sp. nov. and Acidobacterium dinghuensis sp. nov., two acidobacteria isolated from forest soil.</title>
        <authorList>
            <person name="Fu J."/>
            <person name="Qiu L."/>
        </authorList>
    </citation>
    <scope>NUCLEOTIDE SEQUENCE [LARGE SCALE GENOMIC DNA]</scope>
    <source>
        <strain evidence="4">4Y35</strain>
    </source>
</reference>
<name>A0A7G8BKZ1_9BACT</name>
<dbReference type="KEGG" id="adin:H7849_04375"/>
<protein>
    <submittedName>
        <fullName evidence="4">Glycoside hydrolase family 95 protein</fullName>
    </submittedName>
</protein>
<dbReference type="Gene3D" id="2.60.40.1180">
    <property type="entry name" value="Golgi alpha-mannosidase II"/>
    <property type="match status" value="1"/>
</dbReference>
<dbReference type="GO" id="GO:0004560">
    <property type="term" value="F:alpha-L-fucosidase activity"/>
    <property type="evidence" value="ECO:0007669"/>
    <property type="project" value="InterPro"/>
</dbReference>
<evidence type="ECO:0000259" key="1">
    <source>
        <dbReference type="Pfam" id="PF14498"/>
    </source>
</evidence>
<feature type="domain" description="Alpha fucosidase A-like C-terminal" evidence="2">
    <location>
        <begin position="715"/>
        <end position="779"/>
    </location>
</feature>
<dbReference type="InterPro" id="IPR016518">
    <property type="entry name" value="Alpha-L-fucosidase"/>
</dbReference>